<evidence type="ECO:0000256" key="1">
    <source>
        <dbReference type="PIRSR" id="PIRSR640198-1"/>
    </source>
</evidence>
<evidence type="ECO:0000313" key="5">
    <source>
        <dbReference type="EMBL" id="CRF44816.1"/>
    </source>
</evidence>
<dbReference type="PROSITE" id="PS51459">
    <property type="entry name" value="FIDO"/>
    <property type="match status" value="1"/>
</dbReference>
<dbReference type="EMBL" id="CDMH01000049">
    <property type="protein sequence ID" value="CRF42923.1"/>
    <property type="molecule type" value="Genomic_DNA"/>
</dbReference>
<name>A0A0K2XBJ6_9HELI</name>
<dbReference type="PANTHER" id="PTHR13504">
    <property type="entry name" value="FIDO DOMAIN-CONTAINING PROTEIN DDB_G0283145"/>
    <property type="match status" value="1"/>
</dbReference>
<organism evidence="4 8">
    <name type="scientific">Helicobacter ailurogastricus</name>
    <dbReference type="NCBI Taxonomy" id="1578720"/>
    <lineage>
        <taxon>Bacteria</taxon>
        <taxon>Pseudomonadati</taxon>
        <taxon>Campylobacterota</taxon>
        <taxon>Epsilonproteobacteria</taxon>
        <taxon>Campylobacterales</taxon>
        <taxon>Helicobacteraceae</taxon>
        <taxon>Helicobacter</taxon>
    </lineage>
</organism>
<dbReference type="InterPro" id="IPR040198">
    <property type="entry name" value="Fido_containing"/>
</dbReference>
<proteinExistence type="predicted"/>
<dbReference type="AlphaFoldDB" id="A0A0K2XBJ6"/>
<dbReference type="SUPFAM" id="SSF140931">
    <property type="entry name" value="Fic-like"/>
    <property type="match status" value="1"/>
</dbReference>
<accession>A0A0K2XBJ6</accession>
<reference evidence="6" key="3">
    <citation type="submission" date="2014-12" db="EMBL/GenBank/DDBJ databases">
        <authorList>
            <person name="Smet A."/>
        </authorList>
    </citation>
    <scope>NUCLEOTIDE SEQUENCE [LARGE SCALE GENOMIC DNA]</scope>
</reference>
<reference evidence="7 8" key="2">
    <citation type="submission" date="2014-12" db="EMBL/GenBank/DDBJ databases">
        <authorList>
            <person name="Jaenicke S."/>
        </authorList>
    </citation>
    <scope>NUCLEOTIDE SEQUENCE [LARGE SCALE GENOMIC DNA]</scope>
</reference>
<dbReference type="EMBL" id="CDML01000025">
    <property type="protein sequence ID" value="CRF40997.1"/>
    <property type="molecule type" value="Genomic_DNA"/>
</dbReference>
<dbReference type="Pfam" id="PF02661">
    <property type="entry name" value="Fic"/>
    <property type="match status" value="1"/>
</dbReference>
<sequence length="197" mass="22557">MREFIPKELPPNFTPDAHIYQLLVKAHAKLGELKGVAKIIPNQTILINSLVLQEAKESSAIENIITTHDELFLAQVEPSQITKNAKEVQNYERALKTGFALIQEERLLRNKHLLEIHKQLEGNDAGFRTQKGTMLKNPSTGQIKYIPPQNKEDILRLMGNLERYINENLDSLDPLIRLAILHYQFEAIHPFYDGNGR</sequence>
<dbReference type="Proteomes" id="UP000045175">
    <property type="component" value="Unassembled WGS sequence"/>
</dbReference>
<dbReference type="EMBL" id="CDMN01000058">
    <property type="protein sequence ID" value="CRF44816.1"/>
    <property type="molecule type" value="Genomic_DNA"/>
</dbReference>
<reference evidence="4" key="1">
    <citation type="submission" date="2014-12" db="EMBL/GenBank/DDBJ databases">
        <title>Whole genome sequences of four Staphylococcus schleiferi canine isolates.</title>
        <authorList>
            <person name="Misic A.M."/>
            <person name="Cain C."/>
            <person name="Morris D.O."/>
            <person name="Rankin S."/>
            <person name="Beiting D."/>
        </authorList>
    </citation>
    <scope>NUCLEOTIDE SEQUENCE</scope>
    <source>
        <strain evidence="3">ASB11</strain>
        <strain evidence="4">ASB13</strain>
        <strain evidence="5">ASB9</strain>
    </source>
</reference>
<dbReference type="InterPro" id="IPR025758">
    <property type="entry name" value="Fic/DOC_N"/>
</dbReference>
<evidence type="ECO:0000313" key="4">
    <source>
        <dbReference type="EMBL" id="CRF42923.1"/>
    </source>
</evidence>
<evidence type="ECO:0000313" key="8">
    <source>
        <dbReference type="Proteomes" id="UP000045175"/>
    </source>
</evidence>
<protein>
    <submittedName>
        <fullName evidence="4">Fic family protein MloA</fullName>
    </submittedName>
</protein>
<dbReference type="Proteomes" id="UP000038622">
    <property type="component" value="Unassembled WGS sequence"/>
</dbReference>
<evidence type="ECO:0000313" key="6">
    <source>
        <dbReference type="Proteomes" id="UP000038622"/>
    </source>
</evidence>
<gene>
    <name evidence="3" type="ORF">HAL011_07730</name>
    <name evidence="4" type="ORF">HAL013_11360</name>
    <name evidence="5" type="ORF">HAL09_14280</name>
</gene>
<feature type="active site" evidence="1">
    <location>
        <position position="189"/>
    </location>
</feature>
<evidence type="ECO:0000259" key="2">
    <source>
        <dbReference type="PROSITE" id="PS51459"/>
    </source>
</evidence>
<dbReference type="Gene3D" id="1.10.3290.10">
    <property type="entry name" value="Fido-like domain"/>
    <property type="match status" value="1"/>
</dbReference>
<dbReference type="InterPro" id="IPR036597">
    <property type="entry name" value="Fido-like_dom_sf"/>
</dbReference>
<dbReference type="InterPro" id="IPR003812">
    <property type="entry name" value="Fido"/>
</dbReference>
<feature type="domain" description="Fido" evidence="2">
    <location>
        <begin position="108"/>
        <end position="197"/>
    </location>
</feature>
<dbReference type="Pfam" id="PF13784">
    <property type="entry name" value="Fic_N"/>
    <property type="match status" value="1"/>
</dbReference>
<dbReference type="STRING" id="1578720.HAL011_07730"/>
<keyword evidence="6" id="KW-1185">Reference proteome</keyword>
<evidence type="ECO:0000313" key="3">
    <source>
        <dbReference type="EMBL" id="CRF40997.1"/>
    </source>
</evidence>
<dbReference type="Proteomes" id="UP000041394">
    <property type="component" value="Unassembled WGS sequence"/>
</dbReference>
<evidence type="ECO:0000313" key="7">
    <source>
        <dbReference type="Proteomes" id="UP000041394"/>
    </source>
</evidence>
<dbReference type="PANTHER" id="PTHR13504:SF35">
    <property type="entry name" value="PROTEIN ADENYLYLTRANSFERASE SOFIC"/>
    <property type="match status" value="1"/>
</dbReference>